<keyword evidence="3" id="KW-1185">Reference proteome</keyword>
<dbReference type="AlphaFoldDB" id="A0A5M6BU01"/>
<evidence type="ECO:0000259" key="1">
    <source>
        <dbReference type="Pfam" id="PF19016"/>
    </source>
</evidence>
<dbReference type="KEGG" id="ksn:43592445"/>
<protein>
    <recommendedName>
        <fullName evidence="1">DUF5745 domain-containing protein</fullName>
    </recommendedName>
</protein>
<reference evidence="2" key="2">
    <citation type="submission" date="2024-01" db="EMBL/GenBank/DDBJ databases">
        <title>Comparative genomics of Cryptococcus and Kwoniella reveals pathogenesis evolution and contrasting modes of karyotype evolution via chromosome fusion or intercentromeric recombination.</title>
        <authorList>
            <person name="Coelho M.A."/>
            <person name="David-Palma M."/>
            <person name="Shea T."/>
            <person name="Bowers K."/>
            <person name="McGinley-Smith S."/>
            <person name="Mohammad A.W."/>
            <person name="Gnirke A."/>
            <person name="Yurkov A.M."/>
            <person name="Nowrousian M."/>
            <person name="Sun S."/>
            <person name="Cuomo C.A."/>
            <person name="Heitman J."/>
        </authorList>
    </citation>
    <scope>NUCLEOTIDE SEQUENCE</scope>
    <source>
        <strain evidence="2">CBS 12478</strain>
    </source>
</reference>
<name>A0A5M6BU01_9TREE</name>
<gene>
    <name evidence="2" type="ORF">CI109_106612</name>
</gene>
<dbReference type="EMBL" id="CP144062">
    <property type="protein sequence ID" value="WWD22123.1"/>
    <property type="molecule type" value="Genomic_DNA"/>
</dbReference>
<dbReference type="RefSeq" id="XP_031857427.1">
    <property type="nucleotide sequence ID" value="XM_032008273.1"/>
</dbReference>
<dbReference type="GeneID" id="43592445"/>
<sequence>MPTPPLPLLHQLLSALRIPVLPPSLGATPPSLLLIILESILSTRLPLPHPIRLCQTTEDELAVTKCILGVLADDILGMDLSVIDPVRVVKGKEQEMSVIIMALVVVARRKGLTIRLPIPEPEDQRDQSMLADQTKWLPESEEDLSIDLPPPLAPDISYPSGLASSPLRPSQTPVDVFGSWRPPTSRSTSFYDDPIDNNASTYDGELNKEMLTSPARQSFSPYDLSISSNEFDPYVTPLQQVEHQDRTNHHEISLSHSSLETTTSNKTVLQHMLEEFGLDLDSR</sequence>
<proteinExistence type="predicted"/>
<accession>A0A5M6BU01</accession>
<evidence type="ECO:0000313" key="2">
    <source>
        <dbReference type="EMBL" id="WWD22123.1"/>
    </source>
</evidence>
<evidence type="ECO:0000313" key="3">
    <source>
        <dbReference type="Proteomes" id="UP000322225"/>
    </source>
</evidence>
<dbReference type="Pfam" id="PF19016">
    <property type="entry name" value="DUF5745"/>
    <property type="match status" value="1"/>
</dbReference>
<organism evidence="2 3">
    <name type="scientific">Kwoniella shandongensis</name>
    <dbReference type="NCBI Taxonomy" id="1734106"/>
    <lineage>
        <taxon>Eukaryota</taxon>
        <taxon>Fungi</taxon>
        <taxon>Dikarya</taxon>
        <taxon>Basidiomycota</taxon>
        <taxon>Agaricomycotina</taxon>
        <taxon>Tremellomycetes</taxon>
        <taxon>Tremellales</taxon>
        <taxon>Cryptococcaceae</taxon>
        <taxon>Kwoniella</taxon>
    </lineage>
</organism>
<dbReference type="OrthoDB" id="2596754at2759"/>
<dbReference type="InterPro" id="IPR044039">
    <property type="entry name" value="DUF5745"/>
</dbReference>
<reference evidence="2" key="1">
    <citation type="submission" date="2017-08" db="EMBL/GenBank/DDBJ databases">
        <authorList>
            <person name="Cuomo C."/>
            <person name="Billmyre B."/>
            <person name="Heitman J."/>
        </authorList>
    </citation>
    <scope>NUCLEOTIDE SEQUENCE</scope>
    <source>
        <strain evidence="2">CBS 12478</strain>
    </source>
</reference>
<feature type="domain" description="DUF5745" evidence="1">
    <location>
        <begin position="50"/>
        <end position="94"/>
    </location>
</feature>
<dbReference type="Proteomes" id="UP000322225">
    <property type="component" value="Chromosome 12"/>
</dbReference>